<evidence type="ECO:0000256" key="5">
    <source>
        <dbReference type="ARBA" id="ARBA00012520"/>
    </source>
</evidence>
<evidence type="ECO:0000256" key="3">
    <source>
        <dbReference type="ARBA" id="ARBA00010208"/>
    </source>
</evidence>
<dbReference type="GO" id="GO:0140932">
    <property type="term" value="F:5'-(N(7)-methyl 5'-triphosphoguanosine)-[mRNA] diphosphatase activity"/>
    <property type="evidence" value="ECO:0007669"/>
    <property type="project" value="UniProtKB-EC"/>
</dbReference>
<dbReference type="GO" id="GO:0000932">
    <property type="term" value="C:P-body"/>
    <property type="evidence" value="ECO:0007669"/>
    <property type="project" value="TreeGrafter"/>
</dbReference>
<evidence type="ECO:0000256" key="1">
    <source>
        <dbReference type="ARBA" id="ARBA00004123"/>
    </source>
</evidence>
<dbReference type="GO" id="GO:0006397">
    <property type="term" value="P:mRNA processing"/>
    <property type="evidence" value="ECO:0007669"/>
    <property type="project" value="UniProtKB-KW"/>
</dbReference>
<keyword evidence="13" id="KW-0539">Nucleus</keyword>
<evidence type="ECO:0000256" key="13">
    <source>
        <dbReference type="ARBA" id="ARBA00023242"/>
    </source>
</evidence>
<reference evidence="21 22" key="1">
    <citation type="submission" date="2024-03" db="EMBL/GenBank/DDBJ databases">
        <title>Adaptation during the transition from Ophiocordyceps entomopathogen to insect associate is accompanied by gene loss and intensified selection.</title>
        <authorList>
            <person name="Ward C.M."/>
            <person name="Onetto C.A."/>
            <person name="Borneman A.R."/>
        </authorList>
    </citation>
    <scope>NUCLEOTIDE SEQUENCE [LARGE SCALE GENOMIC DNA]</scope>
    <source>
        <strain evidence="21">AWRI1</strain>
        <tissue evidence="21">Single Adult Female</tissue>
    </source>
</reference>
<evidence type="ECO:0000256" key="10">
    <source>
        <dbReference type="ARBA" id="ARBA00022801"/>
    </source>
</evidence>
<dbReference type="Proteomes" id="UP001367676">
    <property type="component" value="Unassembled WGS sequence"/>
</dbReference>
<evidence type="ECO:0000256" key="14">
    <source>
        <dbReference type="ARBA" id="ARBA00029885"/>
    </source>
</evidence>
<keyword evidence="10" id="KW-0378">Hydrolase</keyword>
<keyword evidence="22" id="KW-1185">Reference proteome</keyword>
<dbReference type="Gene3D" id="3.30.200.40">
    <property type="entry name" value="Scavenger mRNA decapping enzyme, N-terminal domain"/>
    <property type="match status" value="1"/>
</dbReference>
<evidence type="ECO:0000256" key="18">
    <source>
        <dbReference type="ARBA" id="ARBA00030830"/>
    </source>
</evidence>
<evidence type="ECO:0000313" key="21">
    <source>
        <dbReference type="EMBL" id="KAK7573881.1"/>
    </source>
</evidence>
<evidence type="ECO:0000256" key="9">
    <source>
        <dbReference type="ARBA" id="ARBA00022664"/>
    </source>
</evidence>
<evidence type="ECO:0000256" key="19">
    <source>
        <dbReference type="ARBA" id="ARBA00032946"/>
    </source>
</evidence>
<evidence type="ECO:0000256" key="11">
    <source>
        <dbReference type="ARBA" id="ARBA00022990"/>
    </source>
</evidence>
<dbReference type="InterPro" id="IPR036265">
    <property type="entry name" value="HIT-like_sf"/>
</dbReference>
<evidence type="ECO:0000256" key="17">
    <source>
        <dbReference type="ARBA" id="ARBA00030789"/>
    </source>
</evidence>
<evidence type="ECO:0000256" key="7">
    <source>
        <dbReference type="ARBA" id="ARBA00022490"/>
    </source>
</evidence>
<dbReference type="SUPFAM" id="SSF54197">
    <property type="entry name" value="HIT-like"/>
    <property type="match status" value="1"/>
</dbReference>
<gene>
    <name evidence="21" type="ORF">V9T40_011072</name>
</gene>
<evidence type="ECO:0000256" key="2">
    <source>
        <dbReference type="ARBA" id="ARBA00004496"/>
    </source>
</evidence>
<dbReference type="EMBL" id="JBBCAQ010000037">
    <property type="protein sequence ID" value="KAK7573881.1"/>
    <property type="molecule type" value="Genomic_DNA"/>
</dbReference>
<dbReference type="GO" id="GO:0000290">
    <property type="term" value="P:deadenylation-dependent decapping of nuclear-transcribed mRNA"/>
    <property type="evidence" value="ECO:0007669"/>
    <property type="project" value="InterPro"/>
</dbReference>
<keyword evidence="8" id="KW-0597">Phosphoprotein</keyword>
<comment type="subcellular location">
    <subcellularLocation>
        <location evidence="2">Cytoplasm</location>
    </subcellularLocation>
    <subcellularLocation>
        <location evidence="1">Nucleus</location>
    </subcellularLocation>
</comment>
<dbReference type="GO" id="GO:0000340">
    <property type="term" value="F:RNA 7-methylguanosine cap binding"/>
    <property type="evidence" value="ECO:0007669"/>
    <property type="project" value="TreeGrafter"/>
</dbReference>
<evidence type="ECO:0000256" key="8">
    <source>
        <dbReference type="ARBA" id="ARBA00022553"/>
    </source>
</evidence>
<dbReference type="AlphaFoldDB" id="A0AAN9XXT0"/>
<protein>
    <recommendedName>
        <fullName evidence="6">m7GpppX diphosphatase</fullName>
        <ecNumber evidence="5">3.6.1.59</ecNumber>
    </recommendedName>
    <alternativeName>
        <fullName evidence="19">DCS-1</fullName>
    </alternativeName>
    <alternativeName>
        <fullName evidence="16">Decapping scavenger enzyme</fullName>
    </alternativeName>
    <alternativeName>
        <fullName evidence="17">Hint-related 7meGMP-directed hydrolase</fullName>
    </alternativeName>
    <alternativeName>
        <fullName evidence="15">Histidine triad nucleotide-binding protein 5</fullName>
    </alternativeName>
    <alternativeName>
        <fullName evidence="18">Histidine triad protein member 5</fullName>
    </alternativeName>
    <alternativeName>
        <fullName evidence="14">Scavenger mRNA-decapping enzyme DcpS</fullName>
    </alternativeName>
</protein>
<comment type="similarity">
    <text evidence="3">Belongs to the HIT family.</text>
</comment>
<evidence type="ECO:0000256" key="12">
    <source>
        <dbReference type="ARBA" id="ARBA00023187"/>
    </source>
</evidence>
<keyword evidence="11" id="KW-0007">Acetylation</keyword>
<evidence type="ECO:0000256" key="6">
    <source>
        <dbReference type="ARBA" id="ARBA00015636"/>
    </source>
</evidence>
<dbReference type="GO" id="GO:0005634">
    <property type="term" value="C:nucleus"/>
    <property type="evidence" value="ECO:0007669"/>
    <property type="project" value="UniProtKB-SubCell"/>
</dbReference>
<name>A0AAN9XXT0_9HEMI</name>
<proteinExistence type="inferred from homology"/>
<organism evidence="21 22">
    <name type="scientific">Parthenolecanium corni</name>
    <dbReference type="NCBI Taxonomy" id="536013"/>
    <lineage>
        <taxon>Eukaryota</taxon>
        <taxon>Metazoa</taxon>
        <taxon>Ecdysozoa</taxon>
        <taxon>Arthropoda</taxon>
        <taxon>Hexapoda</taxon>
        <taxon>Insecta</taxon>
        <taxon>Pterygota</taxon>
        <taxon>Neoptera</taxon>
        <taxon>Paraneoptera</taxon>
        <taxon>Hemiptera</taxon>
        <taxon>Sternorrhyncha</taxon>
        <taxon>Coccoidea</taxon>
        <taxon>Coccidae</taxon>
        <taxon>Parthenolecanium</taxon>
    </lineage>
</organism>
<evidence type="ECO:0000313" key="22">
    <source>
        <dbReference type="Proteomes" id="UP001367676"/>
    </source>
</evidence>
<comment type="caution">
    <text evidence="21">The sequence shown here is derived from an EMBL/GenBank/DDBJ whole genome shotgun (WGS) entry which is preliminary data.</text>
</comment>
<dbReference type="FunFam" id="3.30.428.10:FF:000006">
    <property type="entry name" value="m7GpppX diphosphatase"/>
    <property type="match status" value="1"/>
</dbReference>
<dbReference type="PANTHER" id="PTHR12978">
    <property type="entry name" value="HISTIDINE TRIAD HIT PROTEIN MEMBER"/>
    <property type="match status" value="1"/>
</dbReference>
<dbReference type="InterPro" id="IPR008594">
    <property type="entry name" value="DcpS/DCS2"/>
</dbReference>
<evidence type="ECO:0000256" key="4">
    <source>
        <dbReference type="ARBA" id="ARBA00011140"/>
    </source>
</evidence>
<evidence type="ECO:0000256" key="20">
    <source>
        <dbReference type="ARBA" id="ARBA00048222"/>
    </source>
</evidence>
<keyword evidence="7" id="KW-0963">Cytoplasm</keyword>
<dbReference type="SUPFAM" id="SSF102860">
    <property type="entry name" value="mRNA decapping enzyme DcpS N-terminal domain"/>
    <property type="match status" value="1"/>
</dbReference>
<evidence type="ECO:0000256" key="16">
    <source>
        <dbReference type="ARBA" id="ARBA00030609"/>
    </source>
</evidence>
<dbReference type="InterPro" id="IPR011145">
    <property type="entry name" value="Scavenger_mRNA_decap_enz_N"/>
</dbReference>
<evidence type="ECO:0000256" key="15">
    <source>
        <dbReference type="ARBA" id="ARBA00030042"/>
    </source>
</evidence>
<dbReference type="Gene3D" id="3.30.428.10">
    <property type="entry name" value="HIT-like"/>
    <property type="match status" value="1"/>
</dbReference>
<dbReference type="FunFam" id="3.30.200.40:FF:000001">
    <property type="entry name" value="m7GpppX diphosphatase"/>
    <property type="match status" value="1"/>
</dbReference>
<dbReference type="Pfam" id="PF11969">
    <property type="entry name" value="DcpS_C"/>
    <property type="match status" value="1"/>
</dbReference>
<keyword evidence="12" id="KW-0508">mRNA splicing</keyword>
<accession>A0AAN9XXT0</accession>
<keyword evidence="9" id="KW-0507">mRNA processing</keyword>
<comment type="subunit">
    <text evidence="4">Homodimer. Associates with components of the exosome multienzyme ribonuclease complex, such as EXOSC3 and EXOSC4. Interacts with NDOR1.</text>
</comment>
<dbReference type="PANTHER" id="PTHR12978:SF0">
    <property type="entry name" value="M7GPPPX DIPHOSPHATASE"/>
    <property type="match status" value="1"/>
</dbReference>
<dbReference type="EC" id="3.6.1.59" evidence="5"/>
<dbReference type="Pfam" id="PF05652">
    <property type="entry name" value="DcpS"/>
    <property type="match status" value="1"/>
</dbReference>
<sequence length="629" mass="72604">MESETCFQDLSNFNPKRILSENSQRKLICLEGEFSDKEGNAVVLLEKKAFTEANVKLLCDDKSTLKKEFINDVYGSYEFFPSIELNGIKATIIYPATEQHIKKFEKTQLFIVEETKDIYESITLPHIVKRQLSLQWVYNILDHKSETERIVYENTHPSDGFVLLPDLKWDGKQVETLYLLAICHDRSIKSIRDLKQQHLALLNNILNEGSKAIEEKYHINRSRLRIYFHYPPSFYHLHVHFTYVDFEAAGINFERAHSLISVINNIKLVGDYYSRSTLLFSIRETDEELFAEYKEAVLSDDESFSLSVQRNALLINSQTLSLPFDVQPQSLCGLVHSGNALTFRINLEKSVTKIDPVASAFPLFDLPEICPRIDAGQSYMLKCSLCDRDILQEFIVISRVILEPMNATDISDIFCHRSKEVFQFEKDKPASDSQKEQSLYLDIGCFKLPSFELENLTVLFDGDVMHCRHCYSWLGLRYSCTNCSLCFWNDTVQISPSTVEKSLNTISELILYKVIAETLVECLFSVCNLMLICKVGAHEERRLLLTILDRNLQIWECPNVESSLQKVSYMKILFEEADHDKWDEKIIHKSVLVSKPTLVNTLKLLHQHGNEVSFATEKLAYLPISRDFN</sequence>
<comment type="catalytic activity">
    <reaction evidence="20">
        <text>a 5'-end (N(7)-methyl 5'-triphosphoguanosine)-ribonucleoside in mRNA + H2O = N(7)-methyl-GMP + a 5'-end diphospho-ribonucleoside in mRNA + 2 H(+)</text>
        <dbReference type="Rhea" id="RHEA:65388"/>
        <dbReference type="Rhea" id="RHEA-COMP:17165"/>
        <dbReference type="Rhea" id="RHEA-COMP:17167"/>
        <dbReference type="ChEBI" id="CHEBI:15377"/>
        <dbReference type="ChEBI" id="CHEBI:15378"/>
        <dbReference type="ChEBI" id="CHEBI:58285"/>
        <dbReference type="ChEBI" id="CHEBI:156461"/>
        <dbReference type="ChEBI" id="CHEBI:167616"/>
        <dbReference type="EC" id="3.6.1.59"/>
    </reaction>
</comment>
<dbReference type="GO" id="GO:0008380">
    <property type="term" value="P:RNA splicing"/>
    <property type="evidence" value="ECO:0007669"/>
    <property type="project" value="UniProtKB-KW"/>
</dbReference>